<evidence type="ECO:0000256" key="1">
    <source>
        <dbReference type="ARBA" id="ARBA00022729"/>
    </source>
</evidence>
<feature type="compositionally biased region" description="Low complexity" evidence="4">
    <location>
        <begin position="22"/>
        <end position="118"/>
    </location>
</feature>
<dbReference type="NCBIfam" id="TIGR02232">
    <property type="entry name" value="myxo_disulf_rpt"/>
    <property type="match status" value="3"/>
</dbReference>
<keyword evidence="1 5" id="KW-0732">Signal</keyword>
<dbReference type="Proteomes" id="UP001164459">
    <property type="component" value="Chromosome"/>
</dbReference>
<evidence type="ECO:0000256" key="2">
    <source>
        <dbReference type="ARBA" id="ARBA00022737"/>
    </source>
</evidence>
<feature type="chain" id="PRO_5046565761" evidence="5">
    <location>
        <begin position="19"/>
        <end position="598"/>
    </location>
</feature>
<dbReference type="Gene3D" id="2.120.10.70">
    <property type="entry name" value="Fucose-specific lectin"/>
    <property type="match status" value="2"/>
</dbReference>
<evidence type="ECO:0000256" key="5">
    <source>
        <dbReference type="SAM" id="SignalP"/>
    </source>
</evidence>
<feature type="signal peptide" evidence="5">
    <location>
        <begin position="1"/>
        <end position="18"/>
    </location>
</feature>
<gene>
    <name evidence="6" type="ORF">O0S08_41550</name>
</gene>
<evidence type="ECO:0000256" key="3">
    <source>
        <dbReference type="ARBA" id="ARBA00023157"/>
    </source>
</evidence>
<dbReference type="RefSeq" id="WP_269035065.1">
    <property type="nucleotide sequence ID" value="NZ_CP114040.1"/>
</dbReference>
<protein>
    <submittedName>
        <fullName evidence="6">DUF4215 domain-containing protein</fullName>
    </submittedName>
</protein>
<reference evidence="6" key="1">
    <citation type="submission" date="2022-11" db="EMBL/GenBank/DDBJ databases">
        <title>Minimal conservation of predation-associated metabolite biosynthetic gene clusters underscores biosynthetic potential of Myxococcota including descriptions for ten novel species: Archangium lansinium sp. nov., Myxococcus landrumus sp. nov., Nannocystis bai.</title>
        <authorList>
            <person name="Ahearne A."/>
            <person name="Stevens C."/>
            <person name="Dowd S."/>
        </authorList>
    </citation>
    <scope>NUCLEOTIDE SEQUENCE</scope>
    <source>
        <strain evidence="6">Fl3</strain>
    </source>
</reference>
<dbReference type="Pfam" id="PF13948">
    <property type="entry name" value="DUF4215"/>
    <property type="match status" value="1"/>
</dbReference>
<feature type="region of interest" description="Disordered" evidence="4">
    <location>
        <begin position="22"/>
        <end position="128"/>
    </location>
</feature>
<name>A0ABY7H0E5_9BACT</name>
<evidence type="ECO:0000313" key="6">
    <source>
        <dbReference type="EMBL" id="WAS92708.1"/>
    </source>
</evidence>
<evidence type="ECO:0000256" key="4">
    <source>
        <dbReference type="SAM" id="MobiDB-lite"/>
    </source>
</evidence>
<proteinExistence type="predicted"/>
<keyword evidence="7" id="KW-1185">Reference proteome</keyword>
<organism evidence="6 7">
    <name type="scientific">Nannocystis punicea</name>
    <dbReference type="NCBI Taxonomy" id="2995304"/>
    <lineage>
        <taxon>Bacteria</taxon>
        <taxon>Pseudomonadati</taxon>
        <taxon>Myxococcota</taxon>
        <taxon>Polyangia</taxon>
        <taxon>Nannocystales</taxon>
        <taxon>Nannocystaceae</taxon>
        <taxon>Nannocystis</taxon>
    </lineage>
</organism>
<dbReference type="SUPFAM" id="SSF89372">
    <property type="entry name" value="Fucose-specific lectin"/>
    <property type="match status" value="2"/>
</dbReference>
<keyword evidence="2" id="KW-0677">Repeat</keyword>
<evidence type="ECO:0000313" key="7">
    <source>
        <dbReference type="Proteomes" id="UP001164459"/>
    </source>
</evidence>
<sequence length="598" mass="60706">MSRYARALVLALLVPACGDGDTASTGSTSGSTTDDPSTSFVSATTSTTTTTTGAPTTTDAPTTTGTSTTTTDSSTTTNDTTTTSTSTTSTTTGDTTTGDTTTGDTTSTSDTSTSTGPGDECGDGELDPGEACDDGNNYDFDECKADCTLNECGDGVVWPGEACDDGNDVDDDECTNGCLLPQCGDGVVGPGEACDDGMFNANDAACTLACAVAKCGDGLVWAGMEACDDGNLVDDDDCANDCTAATCSDGQQNGGEAGVDCGGPDCESCEFVLLLGGHAGAMLGGHFDGATWTVKNIPAPTVDGLDVAITSEDVGVGVFRYTKIGDPADNQLRYVTWQAGTWSAPAQIGADTTRAAPTISAAGAGAHAVFHGDNFQHYYARFTAGAWNPTAEMIGSFGPGPGSVTTLGADALLVFHDGAQSNQLFARRRTGAWQAQQSVDAETQAFDRQPAVVTLTNDRVLAVHAVNGGGQLRFGIFDNGAWSAPAQVPGAQTSARAALAPLPGGDAALAFRGLDGQLYVALFVGGAWQAAATVLQPSPTIYGPPALSAGIGDAELELVYLDGQAHTPRHTRRVGGSWWAPAIVSNTALERVAVARSQ</sequence>
<dbReference type="InterPro" id="IPR011936">
    <property type="entry name" value="Myxo_disulph_rpt"/>
</dbReference>
<accession>A0ABY7H0E5</accession>
<keyword evidence="3" id="KW-1015">Disulfide bond</keyword>
<dbReference type="EMBL" id="CP114040">
    <property type="protein sequence ID" value="WAS92708.1"/>
    <property type="molecule type" value="Genomic_DNA"/>
</dbReference>